<organism evidence="3 4">
    <name type="scientific">Herbiconiux flava</name>
    <dbReference type="NCBI Taxonomy" id="881268"/>
    <lineage>
        <taxon>Bacteria</taxon>
        <taxon>Bacillati</taxon>
        <taxon>Actinomycetota</taxon>
        <taxon>Actinomycetes</taxon>
        <taxon>Micrococcales</taxon>
        <taxon>Microbacteriaceae</taxon>
        <taxon>Herbiconiux</taxon>
    </lineage>
</organism>
<gene>
    <name evidence="3" type="ORF">BJ984_000861</name>
</gene>
<dbReference type="PROSITE" id="PS51257">
    <property type="entry name" value="PROKAR_LIPOPROTEIN"/>
    <property type="match status" value="1"/>
</dbReference>
<dbReference type="PANTHER" id="PTHR43784:SF2">
    <property type="entry name" value="GDSL-LIKE LIPASE_ACYLHYDROLASE, PUTATIVE (AFU_ORTHOLOGUE AFUA_2G00820)-RELATED"/>
    <property type="match status" value="1"/>
</dbReference>
<keyword evidence="1" id="KW-0732">Signal</keyword>
<feature type="domain" description="SGNH hydrolase-type esterase" evidence="2">
    <location>
        <begin position="75"/>
        <end position="242"/>
    </location>
</feature>
<dbReference type="EMBL" id="JACCBM010000001">
    <property type="protein sequence ID" value="NYD69703.1"/>
    <property type="molecule type" value="Genomic_DNA"/>
</dbReference>
<dbReference type="AlphaFoldDB" id="A0A852SJU5"/>
<keyword evidence="4" id="KW-1185">Reference proteome</keyword>
<evidence type="ECO:0000313" key="3">
    <source>
        <dbReference type="EMBL" id="NYD69703.1"/>
    </source>
</evidence>
<dbReference type="PANTHER" id="PTHR43784">
    <property type="entry name" value="GDSL-LIKE LIPASE/ACYLHYDROLASE, PUTATIVE (AFU_ORTHOLOGUE AFUA_2G00820)-RELATED"/>
    <property type="match status" value="1"/>
</dbReference>
<dbReference type="InterPro" id="IPR013830">
    <property type="entry name" value="SGNH_hydro"/>
</dbReference>
<reference evidence="3 4" key="1">
    <citation type="submission" date="2020-07" db="EMBL/GenBank/DDBJ databases">
        <title>Sequencing the genomes of 1000 actinobacteria strains.</title>
        <authorList>
            <person name="Klenk H.-P."/>
        </authorList>
    </citation>
    <scope>NUCLEOTIDE SEQUENCE [LARGE SCALE GENOMIC DNA]</scope>
    <source>
        <strain evidence="3 4">DSM 26474</strain>
    </source>
</reference>
<name>A0A852SJU5_9MICO</name>
<feature type="signal peptide" evidence="1">
    <location>
        <begin position="1"/>
        <end position="32"/>
    </location>
</feature>
<dbReference type="Pfam" id="PF13472">
    <property type="entry name" value="Lipase_GDSL_2"/>
    <property type="match status" value="1"/>
</dbReference>
<feature type="chain" id="PRO_5039467018" evidence="1">
    <location>
        <begin position="33"/>
        <end position="265"/>
    </location>
</feature>
<evidence type="ECO:0000313" key="4">
    <source>
        <dbReference type="Proteomes" id="UP000549913"/>
    </source>
</evidence>
<evidence type="ECO:0000259" key="2">
    <source>
        <dbReference type="Pfam" id="PF13472"/>
    </source>
</evidence>
<proteinExistence type="predicted"/>
<dbReference type="CDD" id="cd00229">
    <property type="entry name" value="SGNH_hydrolase"/>
    <property type="match status" value="1"/>
</dbReference>
<protein>
    <submittedName>
        <fullName evidence="3">Lysophospholipase L1-like esterase</fullName>
    </submittedName>
</protein>
<comment type="caution">
    <text evidence="3">The sequence shown here is derived from an EMBL/GenBank/DDBJ whole genome shotgun (WGS) entry which is preliminary data.</text>
</comment>
<dbReference type="InterPro" id="IPR053140">
    <property type="entry name" value="GDSL_Rv0518-like"/>
</dbReference>
<accession>A0A852SJU5</accession>
<dbReference type="Gene3D" id="3.40.50.1110">
    <property type="entry name" value="SGNH hydrolase"/>
    <property type="match status" value="1"/>
</dbReference>
<dbReference type="Proteomes" id="UP000549913">
    <property type="component" value="Unassembled WGS sequence"/>
</dbReference>
<evidence type="ECO:0000256" key="1">
    <source>
        <dbReference type="SAM" id="SignalP"/>
    </source>
</evidence>
<dbReference type="InterPro" id="IPR036514">
    <property type="entry name" value="SGNH_hydro_sf"/>
</dbReference>
<dbReference type="RefSeq" id="WP_179546980.1">
    <property type="nucleotide sequence ID" value="NZ_JACCBM010000001.1"/>
</dbReference>
<sequence>MQRGRGGRRASGRPRIRRLALAGALTSAMLLAGCSAPATGTSGFGAAGVAPGGPWTIDSGAGAPQPGARQEIVTIGDSIMSGNGLDAEQAWPDVLARANSWQVTNLAEDGAGFVQPGDDGHTFAEQVTQAIADAPDDPDAPALIVVSASSNDLGRDPGKVEHAATKAFTALHRAFPGTALVGLGAIWGDQEPPPELAEINDAVHSAAEAEGASWVDVGEPLAGRFDLMQFDDTHPTAAGQRVLATAVDERLRALLGSAGSADSAG</sequence>
<dbReference type="SUPFAM" id="SSF52266">
    <property type="entry name" value="SGNH hydrolase"/>
    <property type="match status" value="1"/>
</dbReference>